<evidence type="ECO:0000313" key="1">
    <source>
        <dbReference type="EMBL" id="TGY79358.1"/>
    </source>
</evidence>
<dbReference type="Proteomes" id="UP000306319">
    <property type="component" value="Unassembled WGS sequence"/>
</dbReference>
<reference evidence="1" key="1">
    <citation type="submission" date="2019-04" db="EMBL/GenBank/DDBJ databases">
        <title>Microbes associate with the intestines of laboratory mice.</title>
        <authorList>
            <person name="Navarre W."/>
            <person name="Wong E."/>
            <person name="Huang K."/>
            <person name="Tropini C."/>
            <person name="Ng K."/>
            <person name="Yu B."/>
        </authorList>
    </citation>
    <scope>NUCLEOTIDE SEQUENCE</scope>
    <source>
        <strain evidence="1">NM04_E33</strain>
    </source>
</reference>
<gene>
    <name evidence="1" type="ORF">E5331_06705</name>
</gene>
<name>A0AC61RFB5_9BACT</name>
<accession>A0AC61RFB5</accession>
<comment type="caution">
    <text evidence="1">The sequence shown here is derived from an EMBL/GenBank/DDBJ whole genome shotgun (WGS) entry which is preliminary data.</text>
</comment>
<protein>
    <submittedName>
        <fullName evidence="1">Sel1 repeat family protein</fullName>
    </submittedName>
</protein>
<sequence>MNFITIILSLYITISISAPRYLSEEFIEKMNNRIKVHERNNKFAATVVSLQNLTPRQAFEKGILAYNNKNYVEALPLLKKAVQGGISEAYEPLIHMYAHGDYDGSGKGNYSEALRWTAMAINTFFNMEEGAGRKQLYAVVMSNYGPLCFLVGDYKEAIDHMAEGLKNGRFPKDSFLMNVVAASYYKLGNVRNAKEFLKMATETNSKNDYDSHVTNAILSKIYFDKQDYTNALILSEDAAKTGKVPLAAYVYGASLIKTNNHPNIGKQWVQAAAQYNYSGIIEINCFENEIKQYWYTIRDISY</sequence>
<proteinExistence type="predicted"/>
<evidence type="ECO:0000313" key="2">
    <source>
        <dbReference type="Proteomes" id="UP000306319"/>
    </source>
</evidence>
<organism evidence="1 2">
    <name type="scientific">Lepagella muris</name>
    <dbReference type="NCBI Taxonomy" id="3032870"/>
    <lineage>
        <taxon>Bacteria</taxon>
        <taxon>Pseudomonadati</taxon>
        <taxon>Bacteroidota</taxon>
        <taxon>Bacteroidia</taxon>
        <taxon>Bacteroidales</taxon>
        <taxon>Muribaculaceae</taxon>
        <taxon>Lepagella</taxon>
    </lineage>
</organism>
<keyword evidence="2" id="KW-1185">Reference proteome</keyword>
<dbReference type="EMBL" id="SRYB01000007">
    <property type="protein sequence ID" value="TGY79358.1"/>
    <property type="molecule type" value="Genomic_DNA"/>
</dbReference>